<dbReference type="EMBL" id="CP032317">
    <property type="protein sequence ID" value="AYA36039.1"/>
    <property type="molecule type" value="Genomic_DNA"/>
</dbReference>
<sequence length="106" mass="11193">MSSATAAALQTGSLLGGRHTAIGETKAQVLVDKQGQKVIFKTFRAGETMPTHDAPVDVLVTVLAGRLVITVEGAAAELEAGDYIVFPAGARHSLHCLHDARILIYR</sequence>
<keyword evidence="3" id="KW-1185">Reference proteome</keyword>
<dbReference type="InterPro" id="IPR011051">
    <property type="entry name" value="RmlC_Cupin_sf"/>
</dbReference>
<dbReference type="AlphaFoldDB" id="A0A3B7R3X8"/>
<name>A0A3B7R3X8_9BACT</name>
<dbReference type="InterPro" id="IPR013096">
    <property type="entry name" value="Cupin_2"/>
</dbReference>
<evidence type="ECO:0000313" key="3">
    <source>
        <dbReference type="Proteomes" id="UP000262802"/>
    </source>
</evidence>
<dbReference type="OrthoDB" id="894206at2"/>
<feature type="domain" description="Cupin type-2" evidence="1">
    <location>
        <begin position="42"/>
        <end position="100"/>
    </location>
</feature>
<dbReference type="KEGG" id="hyh:D3Y59_02575"/>
<organism evidence="2 3">
    <name type="scientific">Hymenobacter oligotrophus</name>
    <dbReference type="NCBI Taxonomy" id="2319843"/>
    <lineage>
        <taxon>Bacteria</taxon>
        <taxon>Pseudomonadati</taxon>
        <taxon>Bacteroidota</taxon>
        <taxon>Cytophagia</taxon>
        <taxon>Cytophagales</taxon>
        <taxon>Hymenobacteraceae</taxon>
        <taxon>Hymenobacter</taxon>
    </lineage>
</organism>
<dbReference type="InterPro" id="IPR014710">
    <property type="entry name" value="RmlC-like_jellyroll"/>
</dbReference>
<dbReference type="CDD" id="cd02230">
    <property type="entry name" value="cupin_HP0902-like"/>
    <property type="match status" value="1"/>
</dbReference>
<proteinExistence type="predicted"/>
<dbReference type="Pfam" id="PF07883">
    <property type="entry name" value="Cupin_2"/>
    <property type="match status" value="1"/>
</dbReference>
<dbReference type="PANTHER" id="PTHR37694:SF1">
    <property type="entry name" value="SLR8022 PROTEIN"/>
    <property type="match status" value="1"/>
</dbReference>
<gene>
    <name evidence="2" type="ORF">D3Y59_02575</name>
</gene>
<dbReference type="RefSeq" id="WP_119443626.1">
    <property type="nucleotide sequence ID" value="NZ_CP032317.1"/>
</dbReference>
<protein>
    <submittedName>
        <fullName evidence="2">Cupin domain-containing protein</fullName>
    </submittedName>
</protein>
<reference evidence="2 3" key="1">
    <citation type="submission" date="2018-09" db="EMBL/GenBank/DDBJ databases">
        <title>Hymenobacter medium sp. nov., isolated from R2A medium.</title>
        <authorList>
            <person name="Yingchao G."/>
        </authorList>
    </citation>
    <scope>NUCLEOTIDE SEQUENCE [LARGE SCALE GENOMIC DNA]</scope>
    <source>
        <strain evidence="3">sh-6</strain>
    </source>
</reference>
<evidence type="ECO:0000313" key="2">
    <source>
        <dbReference type="EMBL" id="AYA36039.1"/>
    </source>
</evidence>
<dbReference type="PANTHER" id="PTHR37694">
    <property type="entry name" value="SLR8022 PROTEIN"/>
    <property type="match status" value="1"/>
</dbReference>
<dbReference type="SUPFAM" id="SSF51182">
    <property type="entry name" value="RmlC-like cupins"/>
    <property type="match status" value="1"/>
</dbReference>
<dbReference type="Gene3D" id="2.60.120.10">
    <property type="entry name" value="Jelly Rolls"/>
    <property type="match status" value="1"/>
</dbReference>
<dbReference type="Proteomes" id="UP000262802">
    <property type="component" value="Chromosome"/>
</dbReference>
<accession>A0A3B7R3X8</accession>
<evidence type="ECO:0000259" key="1">
    <source>
        <dbReference type="Pfam" id="PF07883"/>
    </source>
</evidence>